<feature type="non-terminal residue" evidence="1">
    <location>
        <position position="80"/>
    </location>
</feature>
<proteinExistence type="predicted"/>
<dbReference type="Proteomes" id="UP001159427">
    <property type="component" value="Unassembled WGS sequence"/>
</dbReference>
<dbReference type="EMBL" id="CALNXI010002726">
    <property type="protein sequence ID" value="CAH3190301.1"/>
    <property type="molecule type" value="Genomic_DNA"/>
</dbReference>
<name>A0ABN8SHC6_9CNID</name>
<gene>
    <name evidence="1" type="ORF">PEVE_00020311</name>
</gene>
<accession>A0ABN8SHC6</accession>
<comment type="caution">
    <text evidence="1">The sequence shown here is derived from an EMBL/GenBank/DDBJ whole genome shotgun (WGS) entry which is preliminary data.</text>
</comment>
<feature type="non-terminal residue" evidence="1">
    <location>
        <position position="1"/>
    </location>
</feature>
<reference evidence="1 2" key="1">
    <citation type="submission" date="2022-05" db="EMBL/GenBank/DDBJ databases">
        <authorList>
            <consortium name="Genoscope - CEA"/>
            <person name="William W."/>
        </authorList>
    </citation>
    <scope>NUCLEOTIDE SEQUENCE [LARGE SCALE GENOMIC DNA]</scope>
</reference>
<keyword evidence="2" id="KW-1185">Reference proteome</keyword>
<sequence length="80" mass="9077">SRFCAPIVSYSTFKRQWEKRNRRKKDDYVGRPSAGHTDLAWIVQGCCRRGQRKNDDPHSLLNSLEIEVVNSSGGAKISKA</sequence>
<evidence type="ECO:0000313" key="1">
    <source>
        <dbReference type="EMBL" id="CAH3190301.1"/>
    </source>
</evidence>
<organism evidence="1 2">
    <name type="scientific">Porites evermanni</name>
    <dbReference type="NCBI Taxonomy" id="104178"/>
    <lineage>
        <taxon>Eukaryota</taxon>
        <taxon>Metazoa</taxon>
        <taxon>Cnidaria</taxon>
        <taxon>Anthozoa</taxon>
        <taxon>Hexacorallia</taxon>
        <taxon>Scleractinia</taxon>
        <taxon>Fungiina</taxon>
        <taxon>Poritidae</taxon>
        <taxon>Porites</taxon>
    </lineage>
</organism>
<protein>
    <submittedName>
        <fullName evidence="1">Uncharacterized protein</fullName>
    </submittedName>
</protein>
<evidence type="ECO:0000313" key="2">
    <source>
        <dbReference type="Proteomes" id="UP001159427"/>
    </source>
</evidence>